<dbReference type="SUPFAM" id="SSF58104">
    <property type="entry name" value="Methyl-accepting chemotaxis protein (MCP) signaling domain"/>
    <property type="match status" value="1"/>
</dbReference>
<dbReference type="Pfam" id="PF00015">
    <property type="entry name" value="MCPsignal"/>
    <property type="match status" value="1"/>
</dbReference>
<dbReference type="SMART" id="SM00086">
    <property type="entry name" value="PAC"/>
    <property type="match status" value="2"/>
</dbReference>
<gene>
    <name evidence="9" type="ORF">GCM10010909_13400</name>
</gene>
<dbReference type="CDD" id="cd11386">
    <property type="entry name" value="MCP_signal"/>
    <property type="match status" value="1"/>
</dbReference>
<dbReference type="Pfam" id="PF08447">
    <property type="entry name" value="PAS_3"/>
    <property type="match status" value="2"/>
</dbReference>
<dbReference type="SMART" id="SM00091">
    <property type="entry name" value="PAS"/>
    <property type="match status" value="2"/>
</dbReference>
<keyword evidence="3" id="KW-0807">Transducer</keyword>
<protein>
    <submittedName>
        <fullName evidence="9">Methyl-accepting chemotaxis protein</fullName>
    </submittedName>
</protein>
<feature type="domain" description="PAS" evidence="6">
    <location>
        <begin position="130"/>
        <end position="185"/>
    </location>
</feature>
<dbReference type="PROSITE" id="PS50113">
    <property type="entry name" value="PAC"/>
    <property type="match status" value="2"/>
</dbReference>
<dbReference type="PROSITE" id="PS50885">
    <property type="entry name" value="HAMP"/>
    <property type="match status" value="1"/>
</dbReference>
<evidence type="ECO:0000256" key="4">
    <source>
        <dbReference type="SAM" id="MobiDB-lite"/>
    </source>
</evidence>
<evidence type="ECO:0000256" key="2">
    <source>
        <dbReference type="ARBA" id="ARBA00029447"/>
    </source>
</evidence>
<dbReference type="Proteomes" id="UP001156641">
    <property type="component" value="Unassembled WGS sequence"/>
</dbReference>
<dbReference type="InterPro" id="IPR004089">
    <property type="entry name" value="MCPsignal_dom"/>
</dbReference>
<feature type="domain" description="HAMP" evidence="8">
    <location>
        <begin position="256"/>
        <end position="299"/>
    </location>
</feature>
<dbReference type="InterPro" id="IPR051310">
    <property type="entry name" value="MCP_chemotaxis"/>
</dbReference>
<dbReference type="InterPro" id="IPR013655">
    <property type="entry name" value="PAS_fold_3"/>
</dbReference>
<dbReference type="PRINTS" id="PR00260">
    <property type="entry name" value="CHEMTRNSDUCR"/>
</dbReference>
<dbReference type="PROSITE" id="PS50112">
    <property type="entry name" value="PAS"/>
    <property type="match status" value="2"/>
</dbReference>
<dbReference type="InterPro" id="IPR003660">
    <property type="entry name" value="HAMP_dom"/>
</dbReference>
<keyword evidence="1" id="KW-0145">Chemotaxis</keyword>
<feature type="domain" description="PAC" evidence="7">
    <location>
        <begin position="206"/>
        <end position="258"/>
    </location>
</feature>
<reference evidence="10" key="1">
    <citation type="journal article" date="2019" name="Int. J. Syst. Evol. Microbiol.">
        <title>The Global Catalogue of Microorganisms (GCM) 10K type strain sequencing project: providing services to taxonomists for standard genome sequencing and annotation.</title>
        <authorList>
            <consortium name="The Broad Institute Genomics Platform"/>
            <consortium name="The Broad Institute Genome Sequencing Center for Infectious Disease"/>
            <person name="Wu L."/>
            <person name="Ma J."/>
        </authorList>
    </citation>
    <scope>NUCLEOTIDE SEQUENCE [LARGE SCALE GENOMIC DNA]</scope>
    <source>
        <strain evidence="10">NBRC 112502</strain>
    </source>
</reference>
<dbReference type="InterPro" id="IPR000014">
    <property type="entry name" value="PAS"/>
</dbReference>
<dbReference type="SUPFAM" id="SSF55785">
    <property type="entry name" value="PYP-like sensor domain (PAS domain)"/>
    <property type="match status" value="2"/>
</dbReference>
<evidence type="ECO:0000313" key="10">
    <source>
        <dbReference type="Proteomes" id="UP001156641"/>
    </source>
</evidence>
<comment type="caution">
    <text evidence="9">The sequence shown here is derived from an EMBL/GenBank/DDBJ whole genome shotgun (WGS) entry which is preliminary data.</text>
</comment>
<sequence>MSIMDWVDSGDNAAVLRALKKSFAVIEFEPSGKIITANESFCALTGYALSELQGKHHSLLVDPEYARSEAYQEFWRRLKKGAFETGDFRRIGRGGQEVWLQASYTPVTMAGGHVSKIIKLALDITKSKAAAVRNASLLEAISRSQAMIEFSLDGVILGANENFLRVMGYSLEEIVGRKHAMFVEPAYAAGAPYHEFWEHLRAGEFMSAEFNRTGKNGRSVWLQASYNPVFGSGGKITSVIKFATDLTGRMENVAIVGASMSRLAEGDLEARITENLMPSLDNLRIDFNAAAETLQSALHKVSGAAFTIQSATGEISTSARDLSRRTEQQAASLEETAAALDQITATVQKTATGALHARKIVATATGDAEKSGDIVRHAVSAMDGIEKSSREIGQIIGVIDEIAFQTNLLALNAGVEAARAGDAGRGFAVVASEVRALAQRSADAAKEIKRLITTSGRQVADGVSLVGDAGSALERIARQVAEINTVVAEIAASAQEQATGLGQVNTAINQMDQMTQQNAAMVEETTAVSESLAHEGHDLAQLISRFKVGRAAPAAPQPAPPPKKSMARPAQSKTPVSSARRLAPREVPVVEDEWAEL</sequence>
<accession>A0ABQ6A5S1</accession>
<evidence type="ECO:0000259" key="5">
    <source>
        <dbReference type="PROSITE" id="PS50111"/>
    </source>
</evidence>
<evidence type="ECO:0000313" key="9">
    <source>
        <dbReference type="EMBL" id="GLR66660.1"/>
    </source>
</evidence>
<name>A0ABQ6A5S1_9PROT</name>
<evidence type="ECO:0000259" key="7">
    <source>
        <dbReference type="PROSITE" id="PS50113"/>
    </source>
</evidence>
<dbReference type="PANTHER" id="PTHR43531">
    <property type="entry name" value="PROTEIN ICFG"/>
    <property type="match status" value="1"/>
</dbReference>
<dbReference type="NCBIfam" id="TIGR00229">
    <property type="entry name" value="sensory_box"/>
    <property type="match status" value="2"/>
</dbReference>
<dbReference type="EMBL" id="BSOS01000033">
    <property type="protein sequence ID" value="GLR66660.1"/>
    <property type="molecule type" value="Genomic_DNA"/>
</dbReference>
<evidence type="ECO:0000256" key="1">
    <source>
        <dbReference type="ARBA" id="ARBA00022500"/>
    </source>
</evidence>
<dbReference type="Gene3D" id="3.30.450.20">
    <property type="entry name" value="PAS domain"/>
    <property type="match status" value="2"/>
</dbReference>
<proteinExistence type="inferred from homology"/>
<evidence type="ECO:0000259" key="6">
    <source>
        <dbReference type="PROSITE" id="PS50112"/>
    </source>
</evidence>
<dbReference type="Gene3D" id="1.10.287.950">
    <property type="entry name" value="Methyl-accepting chemotaxis protein"/>
    <property type="match status" value="1"/>
</dbReference>
<dbReference type="SMART" id="SM00283">
    <property type="entry name" value="MA"/>
    <property type="match status" value="1"/>
</dbReference>
<evidence type="ECO:0000256" key="3">
    <source>
        <dbReference type="PROSITE-ProRule" id="PRU00284"/>
    </source>
</evidence>
<dbReference type="InterPro" id="IPR035965">
    <property type="entry name" value="PAS-like_dom_sf"/>
</dbReference>
<evidence type="ECO:0000259" key="8">
    <source>
        <dbReference type="PROSITE" id="PS50885"/>
    </source>
</evidence>
<comment type="similarity">
    <text evidence="2">Belongs to the methyl-accepting chemotaxis (MCP) protein family.</text>
</comment>
<organism evidence="9 10">
    <name type="scientific">Acidocella aquatica</name>
    <dbReference type="NCBI Taxonomy" id="1922313"/>
    <lineage>
        <taxon>Bacteria</taxon>
        <taxon>Pseudomonadati</taxon>
        <taxon>Pseudomonadota</taxon>
        <taxon>Alphaproteobacteria</taxon>
        <taxon>Acetobacterales</taxon>
        <taxon>Acidocellaceae</taxon>
        <taxon>Acidocella</taxon>
    </lineage>
</organism>
<dbReference type="InterPro" id="IPR001610">
    <property type="entry name" value="PAC"/>
</dbReference>
<feature type="domain" description="PAS" evidence="6">
    <location>
        <begin position="25"/>
        <end position="64"/>
    </location>
</feature>
<keyword evidence="10" id="KW-1185">Reference proteome</keyword>
<dbReference type="InterPro" id="IPR004090">
    <property type="entry name" value="Chemotax_Me-accpt_rcpt"/>
</dbReference>
<dbReference type="InterPro" id="IPR000700">
    <property type="entry name" value="PAS-assoc_C"/>
</dbReference>
<dbReference type="PROSITE" id="PS50111">
    <property type="entry name" value="CHEMOTAXIS_TRANSDUC_2"/>
    <property type="match status" value="1"/>
</dbReference>
<feature type="domain" description="PAC" evidence="7">
    <location>
        <begin position="84"/>
        <end position="136"/>
    </location>
</feature>
<dbReference type="CDD" id="cd00130">
    <property type="entry name" value="PAS"/>
    <property type="match status" value="2"/>
</dbReference>
<feature type="domain" description="Methyl-accepting transducer" evidence="5">
    <location>
        <begin position="304"/>
        <end position="533"/>
    </location>
</feature>
<feature type="region of interest" description="Disordered" evidence="4">
    <location>
        <begin position="551"/>
        <end position="597"/>
    </location>
</feature>
<dbReference type="RefSeq" id="WP_284257366.1">
    <property type="nucleotide sequence ID" value="NZ_BSOS01000033.1"/>
</dbReference>
<dbReference type="PANTHER" id="PTHR43531:SF11">
    <property type="entry name" value="METHYL-ACCEPTING CHEMOTAXIS PROTEIN 3"/>
    <property type="match status" value="1"/>
</dbReference>